<reference evidence="1" key="1">
    <citation type="journal article" date="2011" name="Environ. Microbiol.">
        <title>Time-series analyses of Monterey Bay coastal microbial picoplankton using a 'genome proxy' microarray.</title>
        <authorList>
            <person name="Rich V.I."/>
            <person name="Pham V.D."/>
            <person name="Eppley J."/>
            <person name="Shi Y."/>
            <person name="DeLong E.F."/>
        </authorList>
    </citation>
    <scope>NUCLEOTIDE SEQUENCE</scope>
</reference>
<accession>E0XVS9</accession>
<protein>
    <recommendedName>
        <fullName evidence="2">Tetratricopeptide repeat protein</fullName>
    </recommendedName>
</protein>
<dbReference type="EMBL" id="GU474891">
    <property type="protein sequence ID" value="ADI18520.1"/>
    <property type="molecule type" value="Genomic_DNA"/>
</dbReference>
<dbReference type="PROSITE" id="PS51257">
    <property type="entry name" value="PROKAR_LIPOPROTEIN"/>
    <property type="match status" value="1"/>
</dbReference>
<dbReference type="SUPFAM" id="SSF48452">
    <property type="entry name" value="TPR-like"/>
    <property type="match status" value="1"/>
</dbReference>
<evidence type="ECO:0000313" key="1">
    <source>
        <dbReference type="EMBL" id="ADI18520.1"/>
    </source>
</evidence>
<organism evidence="1">
    <name type="scientific">uncultured gamma proteobacterium HF4000_19M20</name>
    <dbReference type="NCBI Taxonomy" id="710987"/>
    <lineage>
        <taxon>Bacteria</taxon>
        <taxon>Pseudomonadati</taxon>
        <taxon>Pseudomonadota</taxon>
        <taxon>Gammaproteobacteria</taxon>
        <taxon>environmental samples</taxon>
    </lineage>
</organism>
<dbReference type="AlphaFoldDB" id="E0XVS9"/>
<sequence>MVFRFLLLGFLTLSFILGCASVPKKKPDFYDVKIEEFSSSVKLLLSDINFLKEEVLKVNAKRSSIQRILSEADSLWLKGDIDKANLELERALRISKDEGALYLRLAHLRLEQELYKESKAFAARGLLNEGVSSWEILLLNIYTKEEI</sequence>
<evidence type="ECO:0008006" key="2">
    <source>
        <dbReference type="Google" id="ProtNLM"/>
    </source>
</evidence>
<proteinExistence type="predicted"/>
<dbReference type="Gene3D" id="1.25.40.10">
    <property type="entry name" value="Tetratricopeptide repeat domain"/>
    <property type="match status" value="1"/>
</dbReference>
<name>E0XVS9_9GAMM</name>
<dbReference type="InterPro" id="IPR011990">
    <property type="entry name" value="TPR-like_helical_dom_sf"/>
</dbReference>